<evidence type="ECO:0000259" key="4">
    <source>
        <dbReference type="Pfam" id="PF08774"/>
    </source>
</evidence>
<accession>G8EY39</accession>
<protein>
    <recommendedName>
        <fullName evidence="4">VRR-NUC domain-containing protein</fullName>
    </recommendedName>
</protein>
<gene>
    <name evidence="5" type="ORF">SXFG_00180</name>
</gene>
<sequence length="115" mass="12409">MSESKIQQEIRLACSRGPVRLWRNNSGSLPDPRTGRYVQFGVGSPGGSDLIGYRKVTITPEMVGTEIPIFAAVEVKTAKGRATEQQKAFIEHIRNAGGLAGVARSVDEAKSILLN</sequence>
<comment type="cofactor">
    <cofactor evidence="1">
        <name>Mg(2+)</name>
        <dbReference type="ChEBI" id="CHEBI:18420"/>
    </cofactor>
</comment>
<dbReference type="EMBL" id="JF974299">
    <property type="protein sequence ID" value="AET72729.1"/>
    <property type="molecule type" value="Genomic_DNA"/>
</dbReference>
<dbReference type="Pfam" id="PF08774">
    <property type="entry name" value="VRR_NUC"/>
    <property type="match status" value="1"/>
</dbReference>
<dbReference type="InterPro" id="IPR014883">
    <property type="entry name" value="VRR_NUC"/>
</dbReference>
<dbReference type="GO" id="GO:0016788">
    <property type="term" value="F:hydrolase activity, acting on ester bonds"/>
    <property type="evidence" value="ECO:0007669"/>
    <property type="project" value="InterPro"/>
</dbReference>
<proteinExistence type="predicted"/>
<evidence type="ECO:0000256" key="2">
    <source>
        <dbReference type="ARBA" id="ARBA00022722"/>
    </source>
</evidence>
<keyword evidence="3" id="KW-0378">Hydrolase</keyword>
<dbReference type="Gene3D" id="3.40.1350.10">
    <property type="match status" value="1"/>
</dbReference>
<evidence type="ECO:0000313" key="5">
    <source>
        <dbReference type="EMBL" id="AET72729.1"/>
    </source>
</evidence>
<reference evidence="5 6" key="1">
    <citation type="submission" date="2010-12" db="EMBL/GenBank/DDBJ databases">
        <title>The Genome Sequence of Synechococcus phage S-CAM8 0608SB47.</title>
        <authorList>
            <consortium name="The Broad Institute Genome Sequencing Platform"/>
            <person name="Henn M.R."/>
            <person name="Martiny J."/>
            <person name="Weihe C."/>
            <person name="Levin J."/>
            <person name="Malboeuf C."/>
            <person name="Casali M."/>
            <person name="Russ C."/>
            <person name="Lennon N."/>
            <person name="Chapman S.B."/>
            <person name="Erlich R."/>
            <person name="Young S.K."/>
            <person name="Yandava C."/>
            <person name="Zeng Q."/>
            <person name="Alvarado L."/>
            <person name="Anderson S."/>
            <person name="Berlin A."/>
            <person name="Chen Z."/>
            <person name="Freedman E."/>
            <person name="Gellesch M."/>
            <person name="Goldberg J."/>
            <person name="Green L."/>
            <person name="Griggs A."/>
            <person name="Gujja S."/>
            <person name="Heilman E.R."/>
            <person name="Heiman D."/>
            <person name="Hollinger A."/>
            <person name="Howarth C."/>
            <person name="Larson L."/>
            <person name="Mehta T."/>
            <person name="Pearson M."/>
            <person name="Roberts A."/>
            <person name="Ryan E."/>
            <person name="Saif S."/>
            <person name="Shea T."/>
            <person name="Shenoy N."/>
            <person name="Sisk P."/>
            <person name="Stolte C."/>
            <person name="Sykes S."/>
            <person name="White J."/>
            <person name="Haas B."/>
            <person name="Nusbaum C."/>
            <person name="Birren B."/>
        </authorList>
    </citation>
    <scope>NUCLEOTIDE SEQUENCE [LARGE SCALE GENOMIC DNA]</scope>
    <source>
        <strain evidence="5 6">0608SB47</strain>
    </source>
</reference>
<evidence type="ECO:0000256" key="1">
    <source>
        <dbReference type="ARBA" id="ARBA00001946"/>
    </source>
</evidence>
<dbReference type="GO" id="GO:0004518">
    <property type="term" value="F:nuclease activity"/>
    <property type="evidence" value="ECO:0007669"/>
    <property type="project" value="UniProtKB-KW"/>
</dbReference>
<dbReference type="InterPro" id="IPR011856">
    <property type="entry name" value="tRNA_endonuc-like_dom_sf"/>
</dbReference>
<feature type="domain" description="VRR-NUC" evidence="4">
    <location>
        <begin position="29"/>
        <end position="106"/>
    </location>
</feature>
<organism evidence="5 6">
    <name type="scientific">Synechococcus phage S-CAM8</name>
    <dbReference type="NCBI Taxonomy" id="754038"/>
    <lineage>
        <taxon>Viruses</taxon>
        <taxon>Duplodnaviria</taxon>
        <taxon>Heunggongvirae</taxon>
        <taxon>Uroviricota</taxon>
        <taxon>Caudoviricetes</taxon>
        <taxon>Pantevenvirales</taxon>
        <taxon>Kyanoviridae</taxon>
        <taxon>Neritesvirus</taxon>
        <taxon>Neritesvirus scam8</taxon>
    </lineage>
</organism>
<name>G8EY39_9CAUD</name>
<dbReference type="Proteomes" id="UP000297591">
    <property type="component" value="Segment"/>
</dbReference>
<dbReference type="GO" id="GO:0003676">
    <property type="term" value="F:nucleic acid binding"/>
    <property type="evidence" value="ECO:0007669"/>
    <property type="project" value="InterPro"/>
</dbReference>
<evidence type="ECO:0000313" key="6">
    <source>
        <dbReference type="Proteomes" id="UP000297591"/>
    </source>
</evidence>
<keyword evidence="2" id="KW-0540">Nuclease</keyword>
<evidence type="ECO:0000256" key="3">
    <source>
        <dbReference type="ARBA" id="ARBA00022801"/>
    </source>
</evidence>